<sequence>MINIIKEKLRQYGAENALEEENAVKEILQEIALYALWRADFFDVALFQGGTSLRILHGLPRFSEDLDFLLRAPDPEFDWTPYLNALTDVVGQFGLKLDAQARPGMDKAVRQALLKNDSIASQLDLSFAGTGRPKTVRIKLEIDVNPPLGSGEATTYLDFPADYEVRHQDLASNFALKIHALLCRGFLKGRDWFDFSWYISRGVAPNLALLRNALLQAGPWAGDQGIAVDMPWLKEALFAAIRHIDWKEAAADVARFLRPADLKSVDLWSERFFDAKVEKLAAMAGGPAGA</sequence>
<protein>
    <recommendedName>
        <fullName evidence="3">Nucleotidyl transferase AbiEii/AbiGii toxin family protein</fullName>
    </recommendedName>
</protein>
<organism evidence="1 2">
    <name type="scientific">Sphingopyxis bauzanensis</name>
    <dbReference type="NCBI Taxonomy" id="651663"/>
    <lineage>
        <taxon>Bacteria</taxon>
        <taxon>Pseudomonadati</taxon>
        <taxon>Pseudomonadota</taxon>
        <taxon>Alphaproteobacteria</taxon>
        <taxon>Sphingomonadales</taxon>
        <taxon>Sphingomonadaceae</taxon>
        <taxon>Sphingopyxis</taxon>
    </lineage>
</organism>
<dbReference type="InterPro" id="IPR014942">
    <property type="entry name" value="AbiEii"/>
</dbReference>
<dbReference type="Pfam" id="PF08843">
    <property type="entry name" value="AbiEii"/>
    <property type="match status" value="1"/>
</dbReference>
<dbReference type="RefSeq" id="WP_088441340.1">
    <property type="nucleotide sequence ID" value="NZ_BMMC01000013.1"/>
</dbReference>
<comment type="caution">
    <text evidence="1">The sequence shown here is derived from an EMBL/GenBank/DDBJ whole genome shotgun (WGS) entry which is preliminary data.</text>
</comment>
<name>A0A246JY90_9SPHN</name>
<reference evidence="1 2" key="1">
    <citation type="journal article" date="2010" name="Int. J. Syst. Evol. Microbiol.">
        <title>Sphingopyxis bauzanensis sp. nov., a psychrophilic bacterium isolated from soil.</title>
        <authorList>
            <person name="Zhang D.C."/>
            <person name="Liu H.C."/>
            <person name="Xin Y.H."/>
            <person name="Zhou Y.G."/>
            <person name="Schinner F."/>
            <person name="Margesin R."/>
        </authorList>
    </citation>
    <scope>NUCLEOTIDE SEQUENCE [LARGE SCALE GENOMIC DNA]</scope>
    <source>
        <strain evidence="1 2">DSM 22271</strain>
    </source>
</reference>
<evidence type="ECO:0000313" key="2">
    <source>
        <dbReference type="Proteomes" id="UP000197361"/>
    </source>
</evidence>
<keyword evidence="2" id="KW-1185">Reference proteome</keyword>
<evidence type="ECO:0008006" key="3">
    <source>
        <dbReference type="Google" id="ProtNLM"/>
    </source>
</evidence>
<gene>
    <name evidence="1" type="ORF">CDQ92_10790</name>
</gene>
<evidence type="ECO:0000313" key="1">
    <source>
        <dbReference type="EMBL" id="OWQ97492.1"/>
    </source>
</evidence>
<accession>A0A246JY90</accession>
<dbReference type="OrthoDB" id="158131at2"/>
<dbReference type="AlphaFoldDB" id="A0A246JY90"/>
<dbReference type="Proteomes" id="UP000197361">
    <property type="component" value="Unassembled WGS sequence"/>
</dbReference>
<dbReference type="EMBL" id="NISK01000002">
    <property type="protein sequence ID" value="OWQ97492.1"/>
    <property type="molecule type" value="Genomic_DNA"/>
</dbReference>
<proteinExistence type="predicted"/>
<dbReference type="Gene3D" id="3.10.450.620">
    <property type="entry name" value="JHP933, nucleotidyltransferase-like core domain"/>
    <property type="match status" value="1"/>
</dbReference>